<protein>
    <recommendedName>
        <fullName evidence="10">Nucleoprotein</fullName>
    </recommendedName>
</protein>
<evidence type="ECO:0000256" key="1">
    <source>
        <dbReference type="ARBA" id="ARBA00004340"/>
    </source>
</evidence>
<feature type="compositionally biased region" description="Basic and acidic residues" evidence="13">
    <location>
        <begin position="368"/>
        <end position="380"/>
    </location>
</feature>
<keyword evidence="4 10" id="KW-0946">Virion</keyword>
<evidence type="ECO:0000256" key="2">
    <source>
        <dbReference type="ARBA" id="ARBA00022553"/>
    </source>
</evidence>
<dbReference type="InterPro" id="IPR044344">
    <property type="entry name" value="N_prot_C_CoV"/>
</dbReference>
<keyword evidence="7 10" id="KW-0543">Viral nucleoprotein</keyword>
<dbReference type="SUPFAM" id="SSF103068">
    <property type="entry name" value="Nucleocapsid protein dimerization domain"/>
    <property type="match status" value="1"/>
</dbReference>
<dbReference type="InterPro" id="IPR044345">
    <property type="entry name" value="N_prot_N_CoV"/>
</dbReference>
<comment type="subcellular location">
    <subcellularLocation>
        <location evidence="1">Host cell</location>
    </subcellularLocation>
    <subcellularLocation>
        <location evidence="10">Virion</location>
    </subcellularLocation>
    <text evidence="10">Located inside the virion, complexed with the viral RNA. Probably associates with ER-derived membranes where it participates in viral RNA synthesis and virus budding.</text>
</comment>
<feature type="compositionally biased region" description="Basic residues" evidence="13">
    <location>
        <begin position="67"/>
        <end position="86"/>
    </location>
</feature>
<evidence type="ECO:0000256" key="8">
    <source>
        <dbReference type="ARBA" id="ARBA00023163"/>
    </source>
</evidence>
<reference evidence="16" key="1">
    <citation type="submission" date="2024-05" db="EMBL/GenBank/DDBJ databases">
        <title>Avian Migration-Mediated Cross-Species Transmission and Recombination Shaping the Diversity of Gammacoronaviruses and Deltacoronaviruses.</title>
        <authorList>
            <person name="Han Y."/>
            <person name="Xu P."/>
            <person name="Xu Y."/>
            <person name="Wang Y."/>
            <person name="Hu J."/>
            <person name="Ma M."/>
            <person name="Li Z."/>
            <person name="Bo S."/>
            <person name="Zhao C."/>
            <person name="Ji L."/>
            <person name="Yuan Y."/>
            <person name="Zhao W."/>
            <person name="Wang J."/>
            <person name="Jin Q."/>
            <person name="Wu Z."/>
            <person name="He G."/>
        </authorList>
    </citation>
    <scope>NUCLEOTIDE SEQUENCE</scope>
    <source>
        <strain evidence="16">AvTt-GammaCoV/SH22-SH226</strain>
    </source>
</reference>
<feature type="region of interest" description="Disordered" evidence="13">
    <location>
        <begin position="49"/>
        <end position="86"/>
    </location>
</feature>
<feature type="region of interest" description="Disordered" evidence="13">
    <location>
        <begin position="332"/>
        <end position="396"/>
    </location>
</feature>
<evidence type="ECO:0000256" key="6">
    <source>
        <dbReference type="ARBA" id="ARBA00023015"/>
    </source>
</evidence>
<evidence type="ECO:0000256" key="12">
    <source>
        <dbReference type="PROSITE-ProRule" id="PRU01276"/>
    </source>
</evidence>
<dbReference type="EMBL" id="PP845468">
    <property type="protein sequence ID" value="XDG24429.1"/>
    <property type="molecule type" value="Genomic_RNA"/>
</dbReference>
<organism evidence="16">
    <name type="scientific">Bird gammacoronavirus TringaCN24</name>
    <dbReference type="NCBI Taxonomy" id="3237969"/>
    <lineage>
        <taxon>Viruses</taxon>
        <taxon>Riboviria</taxon>
        <taxon>Orthornavirae</taxon>
        <taxon>Pisuviricota</taxon>
        <taxon>Pisoniviricetes</taxon>
        <taxon>Nidovirales</taxon>
        <taxon>Cornidovirineae</taxon>
        <taxon>Coronaviridae</taxon>
        <taxon>Orthocoronavirinae</taxon>
        <taxon>Gammacoronavirus</taxon>
    </lineage>
</organism>
<evidence type="ECO:0000259" key="15">
    <source>
        <dbReference type="PROSITE" id="PS51929"/>
    </source>
</evidence>
<keyword evidence="5 10" id="KW-0694">RNA-binding</keyword>
<keyword evidence="6" id="KW-0805">Transcription regulation</keyword>
<evidence type="ECO:0000256" key="9">
    <source>
        <dbReference type="ARBA" id="ARBA00023274"/>
    </source>
</evidence>
<dbReference type="GO" id="GO:1990904">
    <property type="term" value="C:ribonucleoprotein complex"/>
    <property type="evidence" value="ECO:0007669"/>
    <property type="project" value="UniProtKB-KW"/>
</dbReference>
<evidence type="ECO:0000256" key="11">
    <source>
        <dbReference type="PIRSR" id="PIRSR003888-1"/>
    </source>
</evidence>
<dbReference type="Pfam" id="PF00937">
    <property type="entry name" value="CoV_nucleocap"/>
    <property type="match status" value="1"/>
</dbReference>
<name>A0AB39AFH0_9GAMC</name>
<feature type="modified residue" description="Phosphoserine; by host" evidence="11">
    <location>
        <position position="344"/>
    </location>
</feature>
<dbReference type="GO" id="GO:0019013">
    <property type="term" value="C:viral nucleocapsid"/>
    <property type="evidence" value="ECO:0007669"/>
    <property type="project" value="UniProtKB-UniRule"/>
</dbReference>
<proteinExistence type="predicted"/>
<dbReference type="InterPro" id="IPR037195">
    <property type="entry name" value="Nucleocapsid_N"/>
</dbReference>
<comment type="function">
    <text evidence="10">Packages the positive strand viral genome RNA into a helical ribonucleocapsid (RNP) and plays a fundamental role during virion assembly through its interactions with the viral genome and membrane protein M. Plays an important role in enhancing the efficiency of subgenomic viral RNA transcription as well as viral replication.</text>
</comment>
<sequence>MASRDNSRARPKTDAPAPVLKLGGPAPPKIGAAVGASWFQPIKAKKLKAAPPTFSGSGVPDNENVKKQARHGYWKRQRRYKPGKGKRVPVTDAWFFYYTGTGPFSDLKWGEQHDDVVWVSAAGADTTVKSSQGTRDPDKFEQFPLRFSDGGPDDGFRWDFIPLTARGRSGRSTAATSRESSRPGSRAPSKGRESAGVSEDLIARAAKIIQEQQKRGGRITKAKANEMAERRYCKRTLAPGKTVDQVFGSRQKGRDRNFGDDKMVEEGITDGRTTAMLNIVPSSHALLFGSHVKAQLQPEGLHVNFSFTTVVPRDDPQFEDYKQICDACIDGVGTRPKDDVKPKSRAPSKPSSRNASPAPKPQRVKKVRAADLSKEEKEVNDQLEFDDADAELPDKIDWGSAALGDFDV</sequence>
<dbReference type="PROSITE" id="PS51929">
    <property type="entry name" value="COV_N_CTD"/>
    <property type="match status" value="1"/>
</dbReference>
<feature type="domain" description="CoV N NTD" evidence="14">
    <location>
        <begin position="34"/>
        <end position="159"/>
    </location>
</feature>
<evidence type="ECO:0000256" key="5">
    <source>
        <dbReference type="ARBA" id="ARBA00022884"/>
    </source>
</evidence>
<keyword evidence="2 11" id="KW-0597">Phosphoprotein</keyword>
<evidence type="ECO:0000256" key="7">
    <source>
        <dbReference type="ARBA" id="ARBA00023086"/>
    </source>
</evidence>
<evidence type="ECO:0000256" key="10">
    <source>
        <dbReference type="PIRNR" id="PIRNR003888"/>
    </source>
</evidence>
<dbReference type="CDD" id="cd21595">
    <property type="entry name" value="CoV_N-CTD"/>
    <property type="match status" value="1"/>
</dbReference>
<feature type="domain" description="CoV N CTD" evidence="15">
    <location>
        <begin position="220"/>
        <end position="336"/>
    </location>
</feature>
<feature type="compositionally biased region" description="Basic and acidic residues" evidence="13">
    <location>
        <begin position="1"/>
        <end position="13"/>
    </location>
</feature>
<dbReference type="GO" id="GO:0043657">
    <property type="term" value="C:host cell"/>
    <property type="evidence" value="ECO:0007669"/>
    <property type="project" value="UniProtKB-SubCell"/>
</dbReference>
<dbReference type="PIRSF" id="PIRSF003888">
    <property type="entry name" value="Corona_nucleocap"/>
    <property type="match status" value="1"/>
</dbReference>
<dbReference type="InterPro" id="IPR001218">
    <property type="entry name" value="Nucleocap_CoV"/>
</dbReference>
<evidence type="ECO:0000259" key="14">
    <source>
        <dbReference type="PROSITE" id="PS51928"/>
    </source>
</evidence>
<keyword evidence="3" id="KW-0013">ADP-ribosylation</keyword>
<dbReference type="PROSITE" id="PS51928">
    <property type="entry name" value="COV_N_NTD"/>
    <property type="match status" value="1"/>
</dbReference>
<dbReference type="GO" id="GO:0003723">
    <property type="term" value="F:RNA binding"/>
    <property type="evidence" value="ECO:0007669"/>
    <property type="project" value="UniProtKB-UniRule"/>
</dbReference>
<feature type="region of interest" description="Disordered" evidence="13">
    <location>
        <begin position="1"/>
        <end position="26"/>
    </location>
</feature>
<evidence type="ECO:0000256" key="13">
    <source>
        <dbReference type="SAM" id="MobiDB-lite"/>
    </source>
</evidence>
<evidence type="ECO:0000256" key="4">
    <source>
        <dbReference type="ARBA" id="ARBA00022844"/>
    </source>
</evidence>
<feature type="compositionally biased region" description="Low complexity" evidence="13">
    <location>
        <begin position="167"/>
        <end position="178"/>
    </location>
</feature>
<evidence type="ECO:0000313" key="16">
    <source>
        <dbReference type="EMBL" id="XDG24429.1"/>
    </source>
</evidence>
<dbReference type="InterPro" id="IPR037179">
    <property type="entry name" value="Nucleocapsid_C"/>
</dbReference>
<accession>A0AB39AFH0</accession>
<keyword evidence="8" id="KW-0804">Transcription</keyword>
<feature type="compositionally biased region" description="Acidic residues" evidence="13">
    <location>
        <begin position="381"/>
        <end position="391"/>
    </location>
</feature>
<keyword evidence="9 12" id="KW-0687">Ribonucleoprotein</keyword>
<evidence type="ECO:0000256" key="3">
    <source>
        <dbReference type="ARBA" id="ARBA00022765"/>
    </source>
</evidence>
<dbReference type="CDD" id="cd21554">
    <property type="entry name" value="CoV_N-NTD"/>
    <property type="match status" value="1"/>
</dbReference>
<dbReference type="SUPFAM" id="SSF110304">
    <property type="entry name" value="Coronavirus RNA-binding domain"/>
    <property type="match status" value="1"/>
</dbReference>
<feature type="modified residue" description="Phosphoserine; by host" evidence="11">
    <location>
        <position position="130"/>
    </location>
</feature>
<feature type="compositionally biased region" description="Low complexity" evidence="13">
    <location>
        <begin position="345"/>
        <end position="357"/>
    </location>
</feature>
<feature type="region of interest" description="Disordered" evidence="13">
    <location>
        <begin position="167"/>
        <end position="197"/>
    </location>
</feature>